<keyword evidence="2" id="KW-0479">Metal-binding</keyword>
<dbReference type="InterPro" id="IPR006574">
    <property type="entry name" value="PRY"/>
</dbReference>
<dbReference type="SUPFAM" id="SSF57845">
    <property type="entry name" value="B-box zinc-binding domain"/>
    <property type="match status" value="1"/>
</dbReference>
<dbReference type="PROSITE" id="PS00518">
    <property type="entry name" value="ZF_RING_1"/>
    <property type="match status" value="1"/>
</dbReference>
<evidence type="ECO:0000256" key="4">
    <source>
        <dbReference type="ARBA" id="ARBA00022833"/>
    </source>
</evidence>
<dbReference type="InterPro" id="IPR003877">
    <property type="entry name" value="SPRY_dom"/>
</dbReference>
<evidence type="ECO:0000256" key="7">
    <source>
        <dbReference type="SAM" id="MobiDB-lite"/>
    </source>
</evidence>
<evidence type="ECO:0000259" key="9">
    <source>
        <dbReference type="PROSITE" id="PS50119"/>
    </source>
</evidence>
<dbReference type="EMBL" id="JANIIK010000114">
    <property type="protein sequence ID" value="KAJ3591467.1"/>
    <property type="molecule type" value="Genomic_DNA"/>
</dbReference>
<evidence type="ECO:0000259" key="10">
    <source>
        <dbReference type="PROSITE" id="PS50188"/>
    </source>
</evidence>
<keyword evidence="5" id="KW-0391">Immunity</keyword>
<evidence type="ECO:0000256" key="6">
    <source>
        <dbReference type="PROSITE-ProRule" id="PRU00024"/>
    </source>
</evidence>
<dbReference type="PANTHER" id="PTHR25465:SF14">
    <property type="entry name" value="E3 UBIQUITIN-PROTEIN LIGASE TRIM65"/>
    <property type="match status" value="1"/>
</dbReference>
<proteinExistence type="predicted"/>
<gene>
    <name evidence="11" type="ORF">NHX12_009412</name>
</gene>
<dbReference type="PANTHER" id="PTHR25465">
    <property type="entry name" value="B-BOX DOMAIN CONTAINING"/>
    <property type="match status" value="1"/>
</dbReference>
<dbReference type="PROSITE" id="PS50089">
    <property type="entry name" value="ZF_RING_2"/>
    <property type="match status" value="1"/>
</dbReference>
<feature type="domain" description="RING-type" evidence="8">
    <location>
        <begin position="13"/>
        <end position="56"/>
    </location>
</feature>
<comment type="caution">
    <text evidence="11">The sequence shown here is derived from an EMBL/GenBank/DDBJ whole genome shotgun (WGS) entry which is preliminary data.</text>
</comment>
<dbReference type="InterPro" id="IPR003879">
    <property type="entry name" value="Butyrophylin_SPRY"/>
</dbReference>
<evidence type="ECO:0000259" key="8">
    <source>
        <dbReference type="PROSITE" id="PS50089"/>
    </source>
</evidence>
<dbReference type="PROSITE" id="PS50119">
    <property type="entry name" value="ZF_BBOX"/>
    <property type="match status" value="1"/>
</dbReference>
<keyword evidence="3 6" id="KW-0863">Zinc-finger</keyword>
<feature type="domain" description="B box-type" evidence="9">
    <location>
        <begin position="124"/>
        <end position="164"/>
    </location>
</feature>
<protein>
    <recommendedName>
        <fullName evidence="13">Tripartite motif-containing protein 16-like</fullName>
    </recommendedName>
</protein>
<dbReference type="SMART" id="SM00336">
    <property type="entry name" value="BBOX"/>
    <property type="match status" value="1"/>
</dbReference>
<feature type="region of interest" description="Disordered" evidence="7">
    <location>
        <begin position="347"/>
        <end position="372"/>
    </location>
</feature>
<keyword evidence="12" id="KW-1185">Reference proteome</keyword>
<dbReference type="InterPro" id="IPR058030">
    <property type="entry name" value="TRIM8/14/16/25/29/45/65_CC"/>
</dbReference>
<dbReference type="SMART" id="SM00449">
    <property type="entry name" value="SPRY"/>
    <property type="match status" value="1"/>
</dbReference>
<keyword evidence="1" id="KW-0399">Innate immunity</keyword>
<dbReference type="PRINTS" id="PR01407">
    <property type="entry name" value="BUTYPHLNCDUF"/>
</dbReference>
<keyword evidence="4" id="KW-0862">Zinc</keyword>
<evidence type="ECO:0000313" key="11">
    <source>
        <dbReference type="EMBL" id="KAJ3591467.1"/>
    </source>
</evidence>
<feature type="domain" description="B30.2/SPRY" evidence="10">
    <location>
        <begin position="383"/>
        <end position="577"/>
    </location>
</feature>
<evidence type="ECO:0000256" key="3">
    <source>
        <dbReference type="ARBA" id="ARBA00022771"/>
    </source>
</evidence>
<dbReference type="GO" id="GO:0008270">
    <property type="term" value="F:zinc ion binding"/>
    <property type="evidence" value="ECO:0007669"/>
    <property type="project" value="UniProtKB-KW"/>
</dbReference>
<dbReference type="InterPro" id="IPR001841">
    <property type="entry name" value="Znf_RING"/>
</dbReference>
<sequence>MASAWEEEETFVCSVCLETMKDPATVPCGHSYCLRCIQNHWDREDSKGRYSCPQCRRVFRPRPLLAKSTLLVEAMEKLRAGFERSTSHYPAPPSLPVYADVLPGTGDPGEVPGREGSIYPQLPSSQRPCPLHKQPLDLYCLEDKECICKECCRCEHAGHCVLTAEDERRAKQKELVKMQADVQIRIQETERDMMDTSLAALPHKTAVQALQKESTHLMLEMRRGLELMGTQVDQLLSAHQLSLCRRPEAHVQRLEQRAAQLHRRRQEMDGLADMADHVCFLKNFHSMAPLVAESERDESGLAQEHKVISGVRSTMSELRNSVQGLSKDSLAKIFRLVNDVTLEPLANGETEAVSDETDDSSEAPTVKAPPLLHPPQASLMATAETTDLNPKTRQEMKKYRCELTMDPDTVFRYMLLSAGGHKATLCKENQNPADHPQRFHFWRQVLCREPLSGSPFYWEVEWAGLKMTIGVAYKEMERKTSDERSRLGHNSSSWGLSWSGTGWSFWSGGQETPLGSRKAARVGLYLDQPSGLLEFYRVSRGHAKLIHRHRTRFTAPLYPGFRFGPVPRSSVLLCSLD</sequence>
<dbReference type="Pfam" id="PF25600">
    <property type="entry name" value="TRIM_CC"/>
    <property type="match status" value="1"/>
</dbReference>
<evidence type="ECO:0008006" key="13">
    <source>
        <dbReference type="Google" id="ProtNLM"/>
    </source>
</evidence>
<dbReference type="InterPro" id="IPR013320">
    <property type="entry name" value="ConA-like_dom_sf"/>
</dbReference>
<name>A0A9Q0DRU4_9TELE</name>
<evidence type="ECO:0000256" key="2">
    <source>
        <dbReference type="ARBA" id="ARBA00022723"/>
    </source>
</evidence>
<dbReference type="OrthoDB" id="6270329at2759"/>
<evidence type="ECO:0000256" key="1">
    <source>
        <dbReference type="ARBA" id="ARBA00022588"/>
    </source>
</evidence>
<dbReference type="Gene3D" id="3.30.160.60">
    <property type="entry name" value="Classic Zinc Finger"/>
    <property type="match status" value="1"/>
</dbReference>
<dbReference type="Gene3D" id="2.60.120.920">
    <property type="match status" value="1"/>
</dbReference>
<feature type="compositionally biased region" description="Acidic residues" evidence="7">
    <location>
        <begin position="352"/>
        <end position="361"/>
    </location>
</feature>
<dbReference type="InterPro" id="IPR001870">
    <property type="entry name" value="B30.2/SPRY"/>
</dbReference>
<evidence type="ECO:0000313" key="12">
    <source>
        <dbReference type="Proteomes" id="UP001148018"/>
    </source>
</evidence>
<dbReference type="SMART" id="SM00589">
    <property type="entry name" value="PRY"/>
    <property type="match status" value="1"/>
</dbReference>
<dbReference type="InterPro" id="IPR013083">
    <property type="entry name" value="Znf_RING/FYVE/PHD"/>
</dbReference>
<organism evidence="11 12">
    <name type="scientific">Muraenolepis orangiensis</name>
    <name type="common">Patagonian moray cod</name>
    <dbReference type="NCBI Taxonomy" id="630683"/>
    <lineage>
        <taxon>Eukaryota</taxon>
        <taxon>Metazoa</taxon>
        <taxon>Chordata</taxon>
        <taxon>Craniata</taxon>
        <taxon>Vertebrata</taxon>
        <taxon>Euteleostomi</taxon>
        <taxon>Actinopterygii</taxon>
        <taxon>Neopterygii</taxon>
        <taxon>Teleostei</taxon>
        <taxon>Neoteleostei</taxon>
        <taxon>Acanthomorphata</taxon>
        <taxon>Zeiogadaria</taxon>
        <taxon>Gadariae</taxon>
        <taxon>Gadiformes</taxon>
        <taxon>Muraenolepidoidei</taxon>
        <taxon>Muraenolepididae</taxon>
        <taxon>Muraenolepis</taxon>
    </lineage>
</organism>
<dbReference type="Gene3D" id="3.30.40.10">
    <property type="entry name" value="Zinc/RING finger domain, C3HC4 (zinc finger)"/>
    <property type="match status" value="1"/>
</dbReference>
<dbReference type="Pfam" id="PF00643">
    <property type="entry name" value="zf-B_box"/>
    <property type="match status" value="1"/>
</dbReference>
<dbReference type="InterPro" id="IPR000315">
    <property type="entry name" value="Znf_B-box"/>
</dbReference>
<dbReference type="SUPFAM" id="SSF49899">
    <property type="entry name" value="Concanavalin A-like lectins/glucanases"/>
    <property type="match status" value="1"/>
</dbReference>
<dbReference type="Proteomes" id="UP001148018">
    <property type="component" value="Unassembled WGS sequence"/>
</dbReference>
<dbReference type="PROSITE" id="PS50188">
    <property type="entry name" value="B302_SPRY"/>
    <property type="match status" value="1"/>
</dbReference>
<dbReference type="Pfam" id="PF00622">
    <property type="entry name" value="SPRY"/>
    <property type="match status" value="1"/>
</dbReference>
<dbReference type="InterPro" id="IPR043136">
    <property type="entry name" value="B30.2/SPRY_sf"/>
</dbReference>
<dbReference type="InterPro" id="IPR017907">
    <property type="entry name" value="Znf_RING_CS"/>
</dbReference>
<dbReference type="SUPFAM" id="SSF57850">
    <property type="entry name" value="RING/U-box"/>
    <property type="match status" value="1"/>
</dbReference>
<dbReference type="SMART" id="SM00184">
    <property type="entry name" value="RING"/>
    <property type="match status" value="1"/>
</dbReference>
<dbReference type="GO" id="GO:0005737">
    <property type="term" value="C:cytoplasm"/>
    <property type="evidence" value="ECO:0007669"/>
    <property type="project" value="UniProtKB-ARBA"/>
</dbReference>
<dbReference type="Pfam" id="PF15227">
    <property type="entry name" value="zf-C3HC4_4"/>
    <property type="match status" value="1"/>
</dbReference>
<dbReference type="CDD" id="cd19769">
    <property type="entry name" value="Bbox2_TRIM16-like"/>
    <property type="match status" value="1"/>
</dbReference>
<dbReference type="Pfam" id="PF13765">
    <property type="entry name" value="PRY"/>
    <property type="match status" value="1"/>
</dbReference>
<dbReference type="AlphaFoldDB" id="A0A9Q0DRU4"/>
<evidence type="ECO:0000256" key="5">
    <source>
        <dbReference type="ARBA" id="ARBA00022859"/>
    </source>
</evidence>
<reference evidence="11" key="1">
    <citation type="submission" date="2022-07" db="EMBL/GenBank/DDBJ databases">
        <title>Chromosome-level genome of Muraenolepis orangiensis.</title>
        <authorList>
            <person name="Kim J."/>
        </authorList>
    </citation>
    <scope>NUCLEOTIDE SEQUENCE</scope>
    <source>
        <strain evidence="11">KU_S4_2022</strain>
        <tissue evidence="11">Muscle</tissue>
    </source>
</reference>
<accession>A0A9Q0DRU4</accession>
<dbReference type="InterPro" id="IPR051051">
    <property type="entry name" value="E3_ubiq-ligase_TRIM/RNF"/>
</dbReference>
<dbReference type="GO" id="GO:0045087">
    <property type="term" value="P:innate immune response"/>
    <property type="evidence" value="ECO:0007669"/>
    <property type="project" value="UniProtKB-KW"/>
</dbReference>